<evidence type="ECO:0000313" key="5">
    <source>
        <dbReference type="Proteomes" id="UP000005139"/>
    </source>
</evidence>
<evidence type="ECO:0000256" key="2">
    <source>
        <dbReference type="PROSITE-ProRule" id="PRU00284"/>
    </source>
</evidence>
<dbReference type="Proteomes" id="UP000005139">
    <property type="component" value="Unassembled WGS sequence"/>
</dbReference>
<dbReference type="EMBL" id="AAWL01000002">
    <property type="protein sequence ID" value="EAX48685.1"/>
    <property type="molecule type" value="Genomic_DNA"/>
</dbReference>
<protein>
    <submittedName>
        <fullName evidence="4">Methyl-accepting chemotaxis sensory transducer</fullName>
    </submittedName>
</protein>
<dbReference type="Gene3D" id="1.10.287.950">
    <property type="entry name" value="Methyl-accepting chemotaxis protein"/>
    <property type="match status" value="1"/>
</dbReference>
<dbReference type="InterPro" id="IPR029151">
    <property type="entry name" value="Sensor-like_sf"/>
</dbReference>
<sequence>MTESSLLQSFVMVAKYIPQLITSKVGMVVSDREKWLVSYSIPELAKQVVVGERIKPGSAVYQAMQKRQRVVVEVAKEVYGIPYIAVSMPIIENGEVVGAVAIHESLERKETLLMAAQQLSNSATELASSIQSILAQAEELAASGKFLKDLALQANQQVSETDTVVRFIHDVASQTNLLGLNAAIEAARVGEHGRGFGVVADEVRKLAINSASSASQINAILSRINQSIQKIAAEITQIDAVTEHQANTIQKLTAHSQELMAMSEQLTKLASHLNTDNKQ</sequence>
<dbReference type="AlphaFoldDB" id="A1HN58"/>
<dbReference type="GO" id="GO:0016020">
    <property type="term" value="C:membrane"/>
    <property type="evidence" value="ECO:0007669"/>
    <property type="project" value="InterPro"/>
</dbReference>
<accession>A1HN58</accession>
<dbReference type="SUPFAM" id="SSF58104">
    <property type="entry name" value="Methyl-accepting chemotaxis protein (MCP) signaling domain"/>
    <property type="match status" value="1"/>
</dbReference>
<evidence type="ECO:0000256" key="1">
    <source>
        <dbReference type="ARBA" id="ARBA00023224"/>
    </source>
</evidence>
<dbReference type="SMART" id="SM00283">
    <property type="entry name" value="MA"/>
    <property type="match status" value="1"/>
</dbReference>
<keyword evidence="1 2" id="KW-0807">Transducer</keyword>
<dbReference type="RefSeq" id="WP_007288456.1">
    <property type="nucleotide sequence ID" value="NZ_AAWL01000002.1"/>
</dbReference>
<evidence type="ECO:0000313" key="4">
    <source>
        <dbReference type="EMBL" id="EAX48685.1"/>
    </source>
</evidence>
<dbReference type="OrthoDB" id="9807021at2"/>
<comment type="caution">
    <text evidence="4">The sequence shown here is derived from an EMBL/GenBank/DDBJ whole genome shotgun (WGS) entry which is preliminary data.</text>
</comment>
<dbReference type="PANTHER" id="PTHR32089">
    <property type="entry name" value="METHYL-ACCEPTING CHEMOTAXIS PROTEIN MCPB"/>
    <property type="match status" value="1"/>
</dbReference>
<dbReference type="GO" id="GO:0007165">
    <property type="term" value="P:signal transduction"/>
    <property type="evidence" value="ECO:0007669"/>
    <property type="project" value="UniProtKB-KW"/>
</dbReference>
<organism evidence="4 5">
    <name type="scientific">Thermosinus carboxydivorans Nor1</name>
    <dbReference type="NCBI Taxonomy" id="401526"/>
    <lineage>
        <taxon>Bacteria</taxon>
        <taxon>Bacillati</taxon>
        <taxon>Bacillota</taxon>
        <taxon>Negativicutes</taxon>
        <taxon>Selenomonadales</taxon>
        <taxon>Sporomusaceae</taxon>
        <taxon>Thermosinus</taxon>
    </lineage>
</organism>
<dbReference type="SUPFAM" id="SSF103190">
    <property type="entry name" value="Sensory domain-like"/>
    <property type="match status" value="1"/>
</dbReference>
<keyword evidence="5" id="KW-1185">Reference proteome</keyword>
<dbReference type="eggNOG" id="COG0840">
    <property type="taxonomic scope" value="Bacteria"/>
</dbReference>
<name>A1HN58_9FIRM</name>
<reference evidence="4 5" key="2">
    <citation type="submission" date="2007-01" db="EMBL/GenBank/DDBJ databases">
        <title>Sequencing of the draft genome and assembly of Thermosinus carboxydivorans Nor1.</title>
        <authorList>
            <consortium name="US DOE Joint Genome Institute (JGI-PGF)"/>
            <person name="Copeland A."/>
            <person name="Lucas S."/>
            <person name="Lapidus A."/>
            <person name="Barry K."/>
            <person name="Glavina del Rio T."/>
            <person name="Dalin E."/>
            <person name="Tice H."/>
            <person name="Bruce D."/>
            <person name="Pitluck S."/>
            <person name="Richardson P."/>
        </authorList>
    </citation>
    <scope>NUCLEOTIDE SEQUENCE [LARGE SCALE GENOMIC DNA]</scope>
    <source>
        <strain evidence="4 5">Nor1</strain>
    </source>
</reference>
<dbReference type="InterPro" id="IPR004089">
    <property type="entry name" value="MCPsignal_dom"/>
</dbReference>
<dbReference type="PANTHER" id="PTHR32089:SF112">
    <property type="entry name" value="LYSOZYME-LIKE PROTEIN-RELATED"/>
    <property type="match status" value="1"/>
</dbReference>
<gene>
    <name evidence="4" type="ORF">TcarDRAFT_2157</name>
</gene>
<reference evidence="4 5" key="1">
    <citation type="submission" date="2007-01" db="EMBL/GenBank/DDBJ databases">
        <title>Annotation of the draft genome assembly of Thermosinus carboxydivorans Nor1.</title>
        <authorList>
            <consortium name="US DOE Joint Genome Institute (JGI-ORNL)"/>
            <person name="Larimer F."/>
            <person name="Land M."/>
            <person name="Hauser L."/>
        </authorList>
    </citation>
    <scope>NUCLEOTIDE SEQUENCE [LARGE SCALE GENOMIC DNA]</scope>
    <source>
        <strain evidence="4 5">Nor1</strain>
    </source>
</reference>
<feature type="domain" description="Methyl-accepting transducer" evidence="3">
    <location>
        <begin position="99"/>
        <end position="279"/>
    </location>
</feature>
<dbReference type="PROSITE" id="PS50111">
    <property type="entry name" value="CHEMOTAXIS_TRANSDUC_2"/>
    <property type="match status" value="1"/>
</dbReference>
<dbReference type="Pfam" id="PF00015">
    <property type="entry name" value="MCPsignal"/>
    <property type="match status" value="1"/>
</dbReference>
<proteinExistence type="predicted"/>
<evidence type="ECO:0000259" key="3">
    <source>
        <dbReference type="PROSITE" id="PS50111"/>
    </source>
</evidence>